<evidence type="ECO:0000259" key="1">
    <source>
        <dbReference type="Pfam" id="PF25056"/>
    </source>
</evidence>
<feature type="domain" description="DUF7793" evidence="1">
    <location>
        <begin position="34"/>
        <end position="141"/>
    </location>
</feature>
<gene>
    <name evidence="2" type="ORF">LCGC14_0308230</name>
</gene>
<dbReference type="InterPro" id="IPR056695">
    <property type="entry name" value="DUF7793"/>
</dbReference>
<dbReference type="EMBL" id="LAZR01000199">
    <property type="protein sequence ID" value="KKN82527.1"/>
    <property type="molecule type" value="Genomic_DNA"/>
</dbReference>
<dbReference type="AlphaFoldDB" id="A0A0F9U5G2"/>
<dbReference type="Pfam" id="PF25056">
    <property type="entry name" value="DUF7793"/>
    <property type="match status" value="1"/>
</dbReference>
<sequence>MRLDKRIYYFCNFKTDTSFLNMKKYHKNKFAVYLLTENLMHIVYTVRSINLNAAQIIVRDRMMVQEGLAMPVLCDIRELRMVNKQARDFFALEGSLLIKSLAFLIAPPITDVLSEFYLNTQRSDIPSKSFTLKSEALHFIKGAIPILIFLEWALPIFNY</sequence>
<accession>A0A0F9U5G2</accession>
<organism evidence="2">
    <name type="scientific">marine sediment metagenome</name>
    <dbReference type="NCBI Taxonomy" id="412755"/>
    <lineage>
        <taxon>unclassified sequences</taxon>
        <taxon>metagenomes</taxon>
        <taxon>ecological metagenomes</taxon>
    </lineage>
</organism>
<evidence type="ECO:0000313" key="2">
    <source>
        <dbReference type="EMBL" id="KKN82527.1"/>
    </source>
</evidence>
<name>A0A0F9U5G2_9ZZZZ</name>
<dbReference type="Gene3D" id="3.40.970.30">
    <property type="entry name" value="yp_829618.1 like domains"/>
    <property type="match status" value="1"/>
</dbReference>
<protein>
    <recommendedName>
        <fullName evidence="1">DUF7793 domain-containing protein</fullName>
    </recommendedName>
</protein>
<proteinExistence type="predicted"/>
<reference evidence="2" key="1">
    <citation type="journal article" date="2015" name="Nature">
        <title>Complex archaea that bridge the gap between prokaryotes and eukaryotes.</title>
        <authorList>
            <person name="Spang A."/>
            <person name="Saw J.H."/>
            <person name="Jorgensen S.L."/>
            <person name="Zaremba-Niedzwiedzka K."/>
            <person name="Martijn J."/>
            <person name="Lind A.E."/>
            <person name="van Eijk R."/>
            <person name="Schleper C."/>
            <person name="Guy L."/>
            <person name="Ettema T.J."/>
        </authorList>
    </citation>
    <scope>NUCLEOTIDE SEQUENCE</scope>
</reference>
<comment type="caution">
    <text evidence="2">The sequence shown here is derived from an EMBL/GenBank/DDBJ whole genome shotgun (WGS) entry which is preliminary data.</text>
</comment>